<evidence type="ECO:0000256" key="1">
    <source>
        <dbReference type="ARBA" id="ARBA00010587"/>
    </source>
</evidence>
<keyword evidence="2" id="KW-0813">Transport</keyword>
<dbReference type="InterPro" id="IPR016131">
    <property type="entry name" value="Haemerythrin_Fe_BS"/>
</dbReference>
<dbReference type="GO" id="GO:0046872">
    <property type="term" value="F:metal ion binding"/>
    <property type="evidence" value="ECO:0007669"/>
    <property type="project" value="UniProtKB-KW"/>
</dbReference>
<dbReference type="PANTHER" id="PTHR37164:SF1">
    <property type="entry name" value="BACTERIOHEMERYTHRIN"/>
    <property type="match status" value="1"/>
</dbReference>
<evidence type="ECO:0000313" key="6">
    <source>
        <dbReference type="EMBL" id="GEO80478.1"/>
    </source>
</evidence>
<keyword evidence="4" id="KW-0408">Iron</keyword>
<keyword evidence="2" id="KW-0561">Oxygen transport</keyword>
<dbReference type="GO" id="GO:0005344">
    <property type="term" value="F:oxygen carrier activity"/>
    <property type="evidence" value="ECO:0007669"/>
    <property type="project" value="UniProtKB-KW"/>
</dbReference>
<name>A0A512H4X6_9PROT</name>
<dbReference type="PROSITE" id="PS00550">
    <property type="entry name" value="HEMERYTHRINS"/>
    <property type="match status" value="1"/>
</dbReference>
<sequence length="241" mass="27344">MFLRSTYPKNDSRFSGLILILRPRKRDPVGCATVEDSMTGVAWSDRYVTGIKAIDKDHHSLFELLASLVEHRKARSGPSAVAATLHALEVYAAEHFEREERFMLSAHFPGFETHRRAHDEFRTLVQALARQYRREPASIDLDKVSQFLAHWIGSHILVEDMAYVPYLNGTVSAEVDDTDTPPMPIEIVLRVPPGKHEVIKRFAALMRDGGEVADTLENTLNALEHHREQVLDHRVRALFGT</sequence>
<protein>
    <submittedName>
        <fullName evidence="6">Hemerythrin</fullName>
    </submittedName>
</protein>
<feature type="domain" description="Hemerythrin-like" evidence="5">
    <location>
        <begin position="49"/>
        <end position="167"/>
    </location>
</feature>
<comment type="caution">
    <text evidence="6">The sequence shown here is derived from an EMBL/GenBank/DDBJ whole genome shotgun (WGS) entry which is preliminary data.</text>
</comment>
<dbReference type="NCBIfam" id="NF033749">
    <property type="entry name" value="bact_hemeryth"/>
    <property type="match status" value="1"/>
</dbReference>
<dbReference type="AlphaFoldDB" id="A0A512H4X6"/>
<proteinExistence type="inferred from homology"/>
<accession>A0A512H4X6</accession>
<dbReference type="Gene3D" id="1.20.120.50">
    <property type="entry name" value="Hemerythrin-like"/>
    <property type="match status" value="1"/>
</dbReference>
<dbReference type="SUPFAM" id="SSF47188">
    <property type="entry name" value="Hemerythrin-like"/>
    <property type="match status" value="1"/>
</dbReference>
<dbReference type="NCBIfam" id="TIGR02481">
    <property type="entry name" value="hemeryth_dom"/>
    <property type="match status" value="1"/>
</dbReference>
<dbReference type="Pfam" id="PF01814">
    <property type="entry name" value="Hemerythrin"/>
    <property type="match status" value="1"/>
</dbReference>
<dbReference type="EMBL" id="BJZO01000010">
    <property type="protein sequence ID" value="GEO80478.1"/>
    <property type="molecule type" value="Genomic_DNA"/>
</dbReference>
<dbReference type="InterPro" id="IPR012312">
    <property type="entry name" value="Hemerythrin-like"/>
</dbReference>
<reference evidence="6 7" key="1">
    <citation type="submission" date="2019-07" db="EMBL/GenBank/DDBJ databases">
        <title>Whole genome shotgun sequence of Rhodospirillum oryzae NBRC 107573.</title>
        <authorList>
            <person name="Hosoyama A."/>
            <person name="Uohara A."/>
            <person name="Ohji S."/>
            <person name="Ichikawa N."/>
        </authorList>
    </citation>
    <scope>NUCLEOTIDE SEQUENCE [LARGE SCALE GENOMIC DNA]</scope>
    <source>
        <strain evidence="6 7">NBRC 107573</strain>
    </source>
</reference>
<evidence type="ECO:0000256" key="2">
    <source>
        <dbReference type="ARBA" id="ARBA00022621"/>
    </source>
</evidence>
<dbReference type="PANTHER" id="PTHR37164">
    <property type="entry name" value="BACTERIOHEMERYTHRIN"/>
    <property type="match status" value="1"/>
</dbReference>
<dbReference type="InterPro" id="IPR012827">
    <property type="entry name" value="Hemerythrin_metal-bd"/>
</dbReference>
<organism evidence="6 7">
    <name type="scientific">Pararhodospirillum oryzae</name>
    <dbReference type="NCBI Taxonomy" id="478448"/>
    <lineage>
        <taxon>Bacteria</taxon>
        <taxon>Pseudomonadati</taxon>
        <taxon>Pseudomonadota</taxon>
        <taxon>Alphaproteobacteria</taxon>
        <taxon>Rhodospirillales</taxon>
        <taxon>Rhodospirillaceae</taxon>
        <taxon>Pararhodospirillum</taxon>
    </lineage>
</organism>
<dbReference type="CDD" id="cd12107">
    <property type="entry name" value="Hemerythrin"/>
    <property type="match status" value="1"/>
</dbReference>
<gene>
    <name evidence="6" type="ORF">ROR02_06090</name>
</gene>
<keyword evidence="7" id="KW-1185">Reference proteome</keyword>
<keyword evidence="3" id="KW-0479">Metal-binding</keyword>
<evidence type="ECO:0000256" key="3">
    <source>
        <dbReference type="ARBA" id="ARBA00022723"/>
    </source>
</evidence>
<comment type="similarity">
    <text evidence="1">Belongs to the hemerythrin family.</text>
</comment>
<evidence type="ECO:0000313" key="7">
    <source>
        <dbReference type="Proteomes" id="UP000321567"/>
    </source>
</evidence>
<dbReference type="Proteomes" id="UP000321567">
    <property type="component" value="Unassembled WGS sequence"/>
</dbReference>
<dbReference type="InterPro" id="IPR050669">
    <property type="entry name" value="Hemerythrin"/>
</dbReference>
<evidence type="ECO:0000256" key="4">
    <source>
        <dbReference type="ARBA" id="ARBA00023004"/>
    </source>
</evidence>
<evidence type="ECO:0000259" key="5">
    <source>
        <dbReference type="Pfam" id="PF01814"/>
    </source>
</evidence>
<dbReference type="InterPro" id="IPR035938">
    <property type="entry name" value="Hemerythrin-like_sf"/>
</dbReference>